<dbReference type="RefSeq" id="WP_013084629.1">
    <property type="nucleotide sequence ID" value="NZ_BCVB01000001.1"/>
</dbReference>
<evidence type="ECO:0000313" key="2">
    <source>
        <dbReference type="Proteomes" id="UP000031829"/>
    </source>
</evidence>
<dbReference type="EMBL" id="CP009920">
    <property type="protein sequence ID" value="AJI22223.1"/>
    <property type="molecule type" value="Genomic_DNA"/>
</dbReference>
<dbReference type="AlphaFoldDB" id="A0A0B6ANL6"/>
<dbReference type="Proteomes" id="UP000031829">
    <property type="component" value="Chromosome"/>
</dbReference>
<name>A0A0B6ANL6_PRIM2</name>
<evidence type="ECO:0000313" key="1">
    <source>
        <dbReference type="EMBL" id="AJI22223.1"/>
    </source>
</evidence>
<dbReference type="GeneID" id="93644370"/>
<sequence length="146" mass="16910">MKRLFYTVSTFCFVWLAFAAIHVNALSIEKLPMKKSSEQWSVELTKASMTGDNQLKWKNNVYHTYGLTVENIGKDVERVQVQAFRHEGKNKAKYSLFSPIERSNLSKSGQRFRYANFAVPGKAAGLDIMINWTDERGNHQEHFEFK</sequence>
<gene>
    <name evidence="1" type="ORF">BG04_887</name>
</gene>
<dbReference type="KEGG" id="bmeg:BG04_887"/>
<protein>
    <submittedName>
        <fullName evidence="1">Uncharacterized protein</fullName>
    </submittedName>
</protein>
<accession>A0A0B6ANL6</accession>
<reference evidence="1 2" key="1">
    <citation type="journal article" date="2015" name="Genome Announc.">
        <title>Complete genome sequences for 35 biothreat assay-relevant bacillus species.</title>
        <authorList>
            <person name="Johnson S.L."/>
            <person name="Daligault H.E."/>
            <person name="Davenport K.W."/>
            <person name="Jaissle J."/>
            <person name="Frey K.G."/>
            <person name="Ladner J.T."/>
            <person name="Broomall S.M."/>
            <person name="Bishop-Lilly K.A."/>
            <person name="Bruce D.C."/>
            <person name="Gibbons H.S."/>
            <person name="Coyne S.R."/>
            <person name="Lo C.C."/>
            <person name="Meincke L."/>
            <person name="Munk A.C."/>
            <person name="Koroleva G.I."/>
            <person name="Rosenzweig C.N."/>
            <person name="Palacios G.F."/>
            <person name="Redden C.L."/>
            <person name="Minogue T.D."/>
            <person name="Chain P.S."/>
        </authorList>
    </citation>
    <scope>NUCLEOTIDE SEQUENCE [LARGE SCALE GENOMIC DNA]</scope>
    <source>
        <strain evidence="2">ATCC 14581 / DSM 32 / JCM 2506 / NBRC 15308 / NCIMB 9376 / NCTC 10342 / NRRL B-14308 / VKM B-512</strain>
    </source>
</reference>
<organism evidence="1 2">
    <name type="scientific">Priestia megaterium (strain ATCC 14581 / DSM 32 / CCUG 1817 / JCM 2506 / NBRC 15308 / NCIMB 9376 / NCTC 10342 / NRRL B-14308 / VKM B-512 / Ford 19)</name>
    <name type="common">Bacillus megaterium</name>
    <dbReference type="NCBI Taxonomy" id="1348623"/>
    <lineage>
        <taxon>Bacteria</taxon>
        <taxon>Bacillati</taxon>
        <taxon>Bacillota</taxon>
        <taxon>Bacilli</taxon>
        <taxon>Bacillales</taxon>
        <taxon>Bacillaceae</taxon>
        <taxon>Priestia</taxon>
    </lineage>
</organism>
<dbReference type="PATRIC" id="fig|592022.4.peg.3948"/>
<dbReference type="HOGENOM" id="CLU_1676129_0_0_9"/>
<proteinExistence type="predicted"/>